<evidence type="ECO:0000256" key="10">
    <source>
        <dbReference type="SAM" id="SignalP"/>
    </source>
</evidence>
<feature type="domain" description="Beta-lactamase-related" evidence="11">
    <location>
        <begin position="595"/>
        <end position="951"/>
    </location>
</feature>
<dbReference type="PRINTS" id="PR00463">
    <property type="entry name" value="EP450I"/>
</dbReference>
<comment type="pathway">
    <text evidence="2">Secondary metabolite biosynthesis.</text>
</comment>
<proteinExistence type="inferred from homology"/>
<keyword evidence="13" id="KW-1185">Reference proteome</keyword>
<dbReference type="AlphaFoldDB" id="A0AAD5YYL7"/>
<keyword evidence="8" id="KW-0503">Monooxygenase</keyword>
<dbReference type="GO" id="GO:0016705">
    <property type="term" value="F:oxidoreductase activity, acting on paired donors, with incorporation or reduction of molecular oxygen"/>
    <property type="evidence" value="ECO:0007669"/>
    <property type="project" value="InterPro"/>
</dbReference>
<dbReference type="PROSITE" id="PS00086">
    <property type="entry name" value="CYTOCHROME_P450"/>
    <property type="match status" value="1"/>
</dbReference>
<evidence type="ECO:0000256" key="6">
    <source>
        <dbReference type="ARBA" id="ARBA00023002"/>
    </source>
</evidence>
<feature type="signal peptide" evidence="10">
    <location>
        <begin position="1"/>
        <end position="21"/>
    </location>
</feature>
<dbReference type="PANTHER" id="PTHR46300">
    <property type="entry name" value="P450, PUTATIVE (EUROFUNG)-RELATED-RELATED"/>
    <property type="match status" value="1"/>
</dbReference>
<comment type="similarity">
    <text evidence="3">Belongs to the cytochrome P450 family.</text>
</comment>
<dbReference type="EMBL" id="JANIEX010000113">
    <property type="protein sequence ID" value="KAJ3573150.1"/>
    <property type="molecule type" value="Genomic_DNA"/>
</dbReference>
<reference evidence="12" key="1">
    <citation type="submission" date="2022-07" db="EMBL/GenBank/DDBJ databases">
        <title>Genome Sequence of Leucocoprinus birnbaumii.</title>
        <authorList>
            <person name="Buettner E."/>
        </authorList>
    </citation>
    <scope>NUCLEOTIDE SEQUENCE</scope>
    <source>
        <strain evidence="12">VT141</strain>
    </source>
</reference>
<organism evidence="12 13">
    <name type="scientific">Leucocoprinus birnbaumii</name>
    <dbReference type="NCBI Taxonomy" id="56174"/>
    <lineage>
        <taxon>Eukaryota</taxon>
        <taxon>Fungi</taxon>
        <taxon>Dikarya</taxon>
        <taxon>Basidiomycota</taxon>
        <taxon>Agaricomycotina</taxon>
        <taxon>Agaricomycetes</taxon>
        <taxon>Agaricomycetidae</taxon>
        <taxon>Agaricales</taxon>
        <taxon>Agaricineae</taxon>
        <taxon>Agaricaceae</taxon>
        <taxon>Leucocoprinus</taxon>
    </lineage>
</organism>
<dbReference type="CDD" id="cd11065">
    <property type="entry name" value="CYP64-like"/>
    <property type="match status" value="1"/>
</dbReference>
<comment type="caution">
    <text evidence="12">The sequence shown here is derived from an EMBL/GenBank/DDBJ whole genome shotgun (WGS) entry which is preliminary data.</text>
</comment>
<evidence type="ECO:0000259" key="11">
    <source>
        <dbReference type="Pfam" id="PF00144"/>
    </source>
</evidence>
<sequence length="1183" mass="132750">MAMFLGLRDVLVLCLCVVVHLGYRRRQRRHPPLPPSLPQWPIVGNAFQLPPSALHVYYKELGQKLGSKIIHVDVFGNTFIIINDVRIASDLLEKRSAIYSSRPHVPMLDVVGTSAEFFSFLPYSEQWRNQRRMFVQYFSEKNLPRESEKALEMTRKALLPNLYQTPQDFNDHCTGFVGAVAISITYGLPVRRRSDPLVHLSEEAIVKGLSVSASPGYLVNLFPFLKYLPDWTPGAQFKRDARRFRENLDRVMEEPYRAVQRKISEGECTTSFMSATLEASRDNPDFDAQEFQMKKVAAQVFGAAFETTTAALKTFIFSMLTHPKNQRKAQEEIDAVVGKDCLPDFSHREHLPYLNAVLKETFRWNPTVPTGVPHFTTEDDEYAGYHIPKGSMVFPNTYAMLHDEDVFPRPEEFNPDRFIKNGTLVKDLALDPFVVATFGFGRRACPGGHIALSTLYIAAASILSAFDILPEVDENNHPIEAKHEFFATAIVSEPVPFRCRIIPRKGKDIEGLLSGNISLEFVYCLSNLSSGTRDIVAELTTAARGPLALIGDSMVAFTSTITVLGLISLLFLRAESKSNKLITPATDAYINSLLERWNSSGLSIAVVRQDPSAPNGWYHEFGSYGIANAQGDPVTPDTVFAIASNSKLFLACSVGLLIDNSTLQDERGKELKWTTKAKDVYGDIWKLWDEESTGGTSLQDMLSHRTGLPRHDYSGVARKGGVAEMISTLRHLRPSAEFRQSFQYNNLMYESLSYLPPLLLNQTFESYVDEHIFKPLNMTSSTYSVAEAESWGTFADGFQDHLRDLTRGINGTKRATVPYIFRPGQENIWAGAGGVLTSARDLVMWVSMLLNKGNHPYTGQQVIPAHVIEHVATGITVAEGKASYPELSPKVYGAGQFRYSYRGRELIEHGGNNPGYKTQVVRFPNDNLAVVSLSNDANGGWLMESAKWRIIDDVLFRDQEPIDWNTRYEEVWANFTRDAQLLTLRPSQPKPPAFPIHLLAQRTYKHPTYGSLQPCVVPSSLSNQTIEQRDECTSLLDSLSVRRILHETDLTIPTLIIPWKRSFVSHLRLQHFDANLFNVTVIWSNVEIRQKEGYGTRPSDFMNSGIAIQTDQTQATLCTPSDADEDDGDMLINLDEHFEIEWVVDEEEGLAFKGGFWGMEGTDAKEPGGTGKESAEVWFARSA</sequence>
<keyword evidence="10" id="KW-0732">Signal</keyword>
<dbReference type="Gene3D" id="1.10.630.10">
    <property type="entry name" value="Cytochrome P450"/>
    <property type="match status" value="1"/>
</dbReference>
<evidence type="ECO:0000256" key="2">
    <source>
        <dbReference type="ARBA" id="ARBA00005179"/>
    </source>
</evidence>
<dbReference type="GO" id="GO:0020037">
    <property type="term" value="F:heme binding"/>
    <property type="evidence" value="ECO:0007669"/>
    <property type="project" value="InterPro"/>
</dbReference>
<feature type="binding site" description="axial binding residue" evidence="9">
    <location>
        <position position="445"/>
    </location>
    <ligand>
        <name>heme</name>
        <dbReference type="ChEBI" id="CHEBI:30413"/>
    </ligand>
    <ligandPart>
        <name>Fe</name>
        <dbReference type="ChEBI" id="CHEBI:18248"/>
    </ligandPart>
</feature>
<dbReference type="InterPro" id="IPR001466">
    <property type="entry name" value="Beta-lactam-related"/>
</dbReference>
<keyword evidence="7 9" id="KW-0408">Iron</keyword>
<name>A0AAD5YYL7_9AGAR</name>
<keyword evidence="5 9" id="KW-0479">Metal-binding</keyword>
<feature type="chain" id="PRO_5041994504" description="Beta-lactamase-related domain-containing protein" evidence="10">
    <location>
        <begin position="22"/>
        <end position="1183"/>
    </location>
</feature>
<dbReference type="Gene3D" id="3.40.710.10">
    <property type="entry name" value="DD-peptidase/beta-lactamase superfamily"/>
    <property type="match status" value="1"/>
</dbReference>
<dbReference type="GO" id="GO:0005506">
    <property type="term" value="F:iron ion binding"/>
    <property type="evidence" value="ECO:0007669"/>
    <property type="project" value="InterPro"/>
</dbReference>
<dbReference type="PANTHER" id="PTHR46300:SF7">
    <property type="entry name" value="P450, PUTATIVE (EUROFUNG)-RELATED"/>
    <property type="match status" value="1"/>
</dbReference>
<evidence type="ECO:0000256" key="7">
    <source>
        <dbReference type="ARBA" id="ARBA00023004"/>
    </source>
</evidence>
<keyword evidence="4 9" id="KW-0349">Heme</keyword>
<comment type="cofactor">
    <cofactor evidence="1 9">
        <name>heme</name>
        <dbReference type="ChEBI" id="CHEBI:30413"/>
    </cofactor>
</comment>
<evidence type="ECO:0000256" key="8">
    <source>
        <dbReference type="ARBA" id="ARBA00023033"/>
    </source>
</evidence>
<dbReference type="SUPFAM" id="SSF48264">
    <property type="entry name" value="Cytochrome P450"/>
    <property type="match status" value="1"/>
</dbReference>
<dbReference type="Pfam" id="PF00067">
    <property type="entry name" value="p450"/>
    <property type="match status" value="1"/>
</dbReference>
<accession>A0AAD5YYL7</accession>
<gene>
    <name evidence="12" type="ORF">NP233_g2618</name>
</gene>
<protein>
    <recommendedName>
        <fullName evidence="11">Beta-lactamase-related domain-containing protein</fullName>
    </recommendedName>
</protein>
<evidence type="ECO:0000256" key="1">
    <source>
        <dbReference type="ARBA" id="ARBA00001971"/>
    </source>
</evidence>
<evidence type="ECO:0000256" key="4">
    <source>
        <dbReference type="ARBA" id="ARBA00022617"/>
    </source>
</evidence>
<dbReference type="InterPro" id="IPR036396">
    <property type="entry name" value="Cyt_P450_sf"/>
</dbReference>
<dbReference type="SUPFAM" id="SSF56601">
    <property type="entry name" value="beta-lactamase/transpeptidase-like"/>
    <property type="match status" value="1"/>
</dbReference>
<dbReference type="InterPro" id="IPR002401">
    <property type="entry name" value="Cyt_P450_E_grp-I"/>
</dbReference>
<evidence type="ECO:0000313" key="13">
    <source>
        <dbReference type="Proteomes" id="UP001213000"/>
    </source>
</evidence>
<dbReference type="InterPro" id="IPR050364">
    <property type="entry name" value="Cytochrome_P450_fung"/>
</dbReference>
<evidence type="ECO:0000256" key="9">
    <source>
        <dbReference type="PIRSR" id="PIRSR602401-1"/>
    </source>
</evidence>
<keyword evidence="6" id="KW-0560">Oxidoreductase</keyword>
<dbReference type="Proteomes" id="UP001213000">
    <property type="component" value="Unassembled WGS sequence"/>
</dbReference>
<dbReference type="GO" id="GO:0004497">
    <property type="term" value="F:monooxygenase activity"/>
    <property type="evidence" value="ECO:0007669"/>
    <property type="project" value="UniProtKB-KW"/>
</dbReference>
<evidence type="ECO:0000313" key="12">
    <source>
        <dbReference type="EMBL" id="KAJ3573150.1"/>
    </source>
</evidence>
<evidence type="ECO:0000256" key="5">
    <source>
        <dbReference type="ARBA" id="ARBA00022723"/>
    </source>
</evidence>
<dbReference type="InterPro" id="IPR017972">
    <property type="entry name" value="Cyt_P450_CS"/>
</dbReference>
<evidence type="ECO:0000256" key="3">
    <source>
        <dbReference type="ARBA" id="ARBA00010617"/>
    </source>
</evidence>
<dbReference type="InterPro" id="IPR012338">
    <property type="entry name" value="Beta-lactam/transpept-like"/>
</dbReference>
<dbReference type="InterPro" id="IPR001128">
    <property type="entry name" value="Cyt_P450"/>
</dbReference>
<dbReference type="Pfam" id="PF00144">
    <property type="entry name" value="Beta-lactamase"/>
    <property type="match status" value="1"/>
</dbReference>